<dbReference type="Proteomes" id="UP000183404">
    <property type="component" value="Unassembled WGS sequence"/>
</dbReference>
<protein>
    <submittedName>
        <fullName evidence="2">DNA binding domain-containing protein, excisionase family</fullName>
    </submittedName>
</protein>
<dbReference type="AlphaFoldDB" id="A0A1G7IWZ5"/>
<dbReference type="Pfam" id="PF12728">
    <property type="entry name" value="HTH_17"/>
    <property type="match status" value="1"/>
</dbReference>
<dbReference type="EMBL" id="FNBS01000005">
    <property type="protein sequence ID" value="SDF17207.1"/>
    <property type="molecule type" value="Genomic_DNA"/>
</dbReference>
<dbReference type="Gene3D" id="1.10.10.10">
    <property type="entry name" value="Winged helix-like DNA-binding domain superfamily/Winged helix DNA-binding domain"/>
    <property type="match status" value="1"/>
</dbReference>
<name>A0A1G7IWZ5_THETY</name>
<reference evidence="2 3" key="1">
    <citation type="submission" date="2016-10" db="EMBL/GenBank/DDBJ databases">
        <authorList>
            <person name="de Groot N.N."/>
        </authorList>
    </citation>
    <scope>NUCLEOTIDE SEQUENCE [LARGE SCALE GENOMIC DNA]</scope>
    <source>
        <strain evidence="2 3">DSM 569</strain>
    </source>
</reference>
<proteinExistence type="predicted"/>
<feature type="domain" description="Helix-turn-helix" evidence="1">
    <location>
        <begin position="6"/>
        <end position="56"/>
    </location>
</feature>
<dbReference type="RefSeq" id="WP_074592061.1">
    <property type="nucleotide sequence ID" value="NZ_FNBS01000005.1"/>
</dbReference>
<dbReference type="InterPro" id="IPR041657">
    <property type="entry name" value="HTH_17"/>
</dbReference>
<evidence type="ECO:0000259" key="1">
    <source>
        <dbReference type="Pfam" id="PF12728"/>
    </source>
</evidence>
<dbReference type="InterPro" id="IPR010093">
    <property type="entry name" value="SinI_DNA-bd"/>
</dbReference>
<sequence>MDKIAYSVKEIAEILQINRYTVYEWIKRNKMPHNRTAKNGKILVPASAIEEWLQGKDFANEHMRKKIKQKVK</sequence>
<organism evidence="2 3">
    <name type="scientific">Thermoanaerobacter thermohydrosulfuricus</name>
    <name type="common">Clostridium thermohydrosulfuricum</name>
    <dbReference type="NCBI Taxonomy" id="1516"/>
    <lineage>
        <taxon>Bacteria</taxon>
        <taxon>Bacillati</taxon>
        <taxon>Bacillota</taxon>
        <taxon>Clostridia</taxon>
        <taxon>Thermoanaerobacterales</taxon>
        <taxon>Thermoanaerobacteraceae</taxon>
        <taxon>Thermoanaerobacter</taxon>
    </lineage>
</organism>
<dbReference type="InterPro" id="IPR009061">
    <property type="entry name" value="DNA-bd_dom_put_sf"/>
</dbReference>
<evidence type="ECO:0000313" key="2">
    <source>
        <dbReference type="EMBL" id="SDF17207.1"/>
    </source>
</evidence>
<dbReference type="SUPFAM" id="SSF46955">
    <property type="entry name" value="Putative DNA-binding domain"/>
    <property type="match status" value="1"/>
</dbReference>
<dbReference type="InterPro" id="IPR036388">
    <property type="entry name" value="WH-like_DNA-bd_sf"/>
</dbReference>
<gene>
    <name evidence="2" type="ORF">SAMN04244560_00354</name>
</gene>
<dbReference type="NCBIfam" id="TIGR01764">
    <property type="entry name" value="excise"/>
    <property type="match status" value="1"/>
</dbReference>
<dbReference type="GO" id="GO:0003677">
    <property type="term" value="F:DNA binding"/>
    <property type="evidence" value="ECO:0007669"/>
    <property type="project" value="InterPro"/>
</dbReference>
<accession>A0A1G7IWZ5</accession>
<evidence type="ECO:0000313" key="3">
    <source>
        <dbReference type="Proteomes" id="UP000183404"/>
    </source>
</evidence>